<protein>
    <submittedName>
        <fullName evidence="8">Tyrosine recombinase XerC</fullName>
    </submittedName>
</protein>
<evidence type="ECO:0000256" key="2">
    <source>
        <dbReference type="ARBA" id="ARBA00022908"/>
    </source>
</evidence>
<dbReference type="InterPro" id="IPR044068">
    <property type="entry name" value="CB"/>
</dbReference>
<dbReference type="AlphaFoldDB" id="A0A554XI69"/>
<evidence type="ECO:0000313" key="8">
    <source>
        <dbReference type="EMBL" id="TSE35498.1"/>
    </source>
</evidence>
<dbReference type="InterPro" id="IPR011010">
    <property type="entry name" value="DNA_brk_join_enz"/>
</dbReference>
<dbReference type="GO" id="GO:0015074">
    <property type="term" value="P:DNA integration"/>
    <property type="evidence" value="ECO:0007669"/>
    <property type="project" value="UniProtKB-KW"/>
</dbReference>
<dbReference type="Pfam" id="PF00589">
    <property type="entry name" value="Phage_integrase"/>
    <property type="match status" value="1"/>
</dbReference>
<evidence type="ECO:0000259" key="7">
    <source>
        <dbReference type="PROSITE" id="PS51900"/>
    </source>
</evidence>
<dbReference type="InterPro" id="IPR002104">
    <property type="entry name" value="Integrase_catalytic"/>
</dbReference>
<dbReference type="InterPro" id="IPR050090">
    <property type="entry name" value="Tyrosine_recombinase_XerCD"/>
</dbReference>
<evidence type="ECO:0000259" key="6">
    <source>
        <dbReference type="PROSITE" id="PS51898"/>
    </source>
</evidence>
<dbReference type="GO" id="GO:0006310">
    <property type="term" value="P:DNA recombination"/>
    <property type="evidence" value="ECO:0007669"/>
    <property type="project" value="UniProtKB-KW"/>
</dbReference>
<comment type="caution">
    <text evidence="8">The sequence shown here is derived from an EMBL/GenBank/DDBJ whole genome shotgun (WGS) entry which is preliminary data.</text>
</comment>
<dbReference type="InterPro" id="IPR013762">
    <property type="entry name" value="Integrase-like_cat_sf"/>
</dbReference>
<organism evidence="8 9">
    <name type="scientific">Tepidimonas charontis</name>
    <dbReference type="NCBI Taxonomy" id="2267262"/>
    <lineage>
        <taxon>Bacteria</taxon>
        <taxon>Pseudomonadati</taxon>
        <taxon>Pseudomonadota</taxon>
        <taxon>Betaproteobacteria</taxon>
        <taxon>Burkholderiales</taxon>
        <taxon>Tepidimonas</taxon>
    </lineage>
</organism>
<proteinExistence type="inferred from homology"/>
<dbReference type="RefSeq" id="WP_144327708.1">
    <property type="nucleotide sequence ID" value="NZ_VJON01000007.1"/>
</dbReference>
<sequence>MERSRRDRRIGRHHVAFYRGWLQGLELKALADRYLETGLDLRVAKSTLAWLRDTFSQAALRHGKKGEARLLRLHLAPRTASSAVSLPPSLEDFRQAHDPDGFYREDELIRLYVQTFPSVLDRKTRQRQRLIERQLRALDVIERLLTTEPVPADPVSAWFDEALAERLAGANIVTIADLIERIRRRGQRWWTTVPKLGEKGAQRIVEWLRGYEASVGPLPSYACAPARHKPSAEVVPLRARETAIVPIEALAVPSSLSGEAASNRYPGPPRIQAGNDQQAIDAWLTTKSGSPHTLRAYRKEAERLLLWAVIERQKALSDLTVEDCAAYRDWLSALGRTDPEHWPYRLPQSAWIGKRNTPRFSPEWRPFDGPLSATSVRQALTVVSSLFEWLVQVQYCAFNPWSAVGRKLAASGDAPPDVELSRVFSVAQWEYLMAHIDAMPASEAVARVQFVLAFAHATGLRLSELVDATVGRLYTMPLKDDLGVRWMLKVLGKGGRWRAVPVPTAVVDRLRQYLTWRGLDADPLRNPADTPLITRLGSLAPVSGSALYKMLRAVFHDAAQQLVAQGLEQEAKAFERATVHWLRHTCGAHLASSGVPVNLVQKLLGHASLATTSIYTETDDERLWIEVESRA</sequence>
<reference evidence="8 9" key="1">
    <citation type="submission" date="2019-07" db="EMBL/GenBank/DDBJ databases">
        <title>Tepidimonas charontis SPSP-6 draft genome.</title>
        <authorList>
            <person name="Da Costa M.S."/>
            <person name="Froufe H.J.C."/>
            <person name="Egas C."/>
            <person name="Albuquerque L."/>
        </authorList>
    </citation>
    <scope>NUCLEOTIDE SEQUENCE [LARGE SCALE GENOMIC DNA]</scope>
    <source>
        <strain evidence="8 9">SPSP-6</strain>
    </source>
</reference>
<dbReference type="Gene3D" id="1.10.150.130">
    <property type="match status" value="1"/>
</dbReference>
<keyword evidence="9" id="KW-1185">Reference proteome</keyword>
<name>A0A554XI69_9BURK</name>
<dbReference type="EMBL" id="VJON01000007">
    <property type="protein sequence ID" value="TSE35498.1"/>
    <property type="molecule type" value="Genomic_DNA"/>
</dbReference>
<evidence type="ECO:0000256" key="4">
    <source>
        <dbReference type="ARBA" id="ARBA00023172"/>
    </source>
</evidence>
<dbReference type="SUPFAM" id="SSF56349">
    <property type="entry name" value="DNA breaking-rejoining enzymes"/>
    <property type="match status" value="1"/>
</dbReference>
<accession>A0A554XI69</accession>
<dbReference type="PROSITE" id="PS51898">
    <property type="entry name" value="TYR_RECOMBINASE"/>
    <property type="match status" value="1"/>
</dbReference>
<dbReference type="Pfam" id="PF12482">
    <property type="entry name" value="DUF3701"/>
    <property type="match status" value="1"/>
</dbReference>
<dbReference type="PANTHER" id="PTHR30349:SF41">
    <property type="entry name" value="INTEGRASE_RECOMBINASE PROTEIN MJ0367-RELATED"/>
    <property type="match status" value="1"/>
</dbReference>
<dbReference type="GO" id="GO:0003677">
    <property type="term" value="F:DNA binding"/>
    <property type="evidence" value="ECO:0007669"/>
    <property type="project" value="UniProtKB-UniRule"/>
</dbReference>
<dbReference type="PROSITE" id="PS51900">
    <property type="entry name" value="CB"/>
    <property type="match status" value="1"/>
</dbReference>
<evidence type="ECO:0000313" key="9">
    <source>
        <dbReference type="Proteomes" id="UP000318294"/>
    </source>
</evidence>
<dbReference type="CDD" id="cd00397">
    <property type="entry name" value="DNA_BRE_C"/>
    <property type="match status" value="1"/>
</dbReference>
<keyword evidence="2" id="KW-0229">DNA integration</keyword>
<evidence type="ECO:0000256" key="1">
    <source>
        <dbReference type="ARBA" id="ARBA00008857"/>
    </source>
</evidence>
<gene>
    <name evidence="8" type="primary">xerC_2</name>
    <name evidence="8" type="ORF">Tchar_00694</name>
</gene>
<feature type="domain" description="Core-binding (CB)" evidence="7">
    <location>
        <begin position="274"/>
        <end position="391"/>
    </location>
</feature>
<keyword evidence="3 5" id="KW-0238">DNA-binding</keyword>
<dbReference type="Proteomes" id="UP000318294">
    <property type="component" value="Unassembled WGS sequence"/>
</dbReference>
<feature type="domain" description="Tyr recombinase" evidence="6">
    <location>
        <begin position="419"/>
        <end position="628"/>
    </location>
</feature>
<comment type="similarity">
    <text evidence="1">Belongs to the 'phage' integrase family.</text>
</comment>
<dbReference type="InterPro" id="IPR022169">
    <property type="entry name" value="DUF3701"/>
</dbReference>
<evidence type="ECO:0000256" key="5">
    <source>
        <dbReference type="PROSITE-ProRule" id="PRU01248"/>
    </source>
</evidence>
<dbReference type="Gene3D" id="1.10.443.10">
    <property type="entry name" value="Intergrase catalytic core"/>
    <property type="match status" value="1"/>
</dbReference>
<dbReference type="InterPro" id="IPR010998">
    <property type="entry name" value="Integrase_recombinase_N"/>
</dbReference>
<dbReference type="PANTHER" id="PTHR30349">
    <property type="entry name" value="PHAGE INTEGRASE-RELATED"/>
    <property type="match status" value="1"/>
</dbReference>
<evidence type="ECO:0000256" key="3">
    <source>
        <dbReference type="ARBA" id="ARBA00023125"/>
    </source>
</evidence>
<keyword evidence="4" id="KW-0233">DNA recombination</keyword>
<dbReference type="OrthoDB" id="8610787at2"/>